<dbReference type="EnsemblMetazoa" id="Aqu2.1.37904_001">
    <property type="protein sequence ID" value="Aqu2.1.37904_001"/>
    <property type="gene ID" value="Aqu2.1.37904"/>
</dbReference>
<keyword evidence="2" id="KW-1185">Reference proteome</keyword>
<protein>
    <submittedName>
        <fullName evidence="1">Uncharacterized protein</fullName>
    </submittedName>
</protein>
<dbReference type="InterPro" id="IPR029159">
    <property type="entry name" value="CA109-like"/>
</dbReference>
<dbReference type="Proteomes" id="UP000007879">
    <property type="component" value="Unassembled WGS sequence"/>
</dbReference>
<evidence type="ECO:0000313" key="2">
    <source>
        <dbReference type="Proteomes" id="UP000007879"/>
    </source>
</evidence>
<evidence type="ECO:0000313" key="1">
    <source>
        <dbReference type="EnsemblMetazoa" id="Aqu2.1.37904_001"/>
    </source>
</evidence>
<gene>
    <name evidence="1" type="primary">109580593</name>
</gene>
<organism evidence="1">
    <name type="scientific">Amphimedon queenslandica</name>
    <name type="common">Sponge</name>
    <dbReference type="NCBI Taxonomy" id="400682"/>
    <lineage>
        <taxon>Eukaryota</taxon>
        <taxon>Metazoa</taxon>
        <taxon>Porifera</taxon>
        <taxon>Demospongiae</taxon>
        <taxon>Heteroscleromorpha</taxon>
        <taxon>Haplosclerida</taxon>
        <taxon>Niphatidae</taxon>
        <taxon>Amphimedon</taxon>
    </lineage>
</organism>
<name>A0A1X7VDT8_AMPQE</name>
<accession>A0A1X7VDT8</accession>
<dbReference type="EnsemblMetazoa" id="XM_019993932.1">
    <property type="protein sequence ID" value="XP_019849491.1"/>
    <property type="gene ID" value="LOC109580593"/>
</dbReference>
<sequence length="186" mass="21414">MAADALKLLMETDALVKDWEEKRSKILAQFESIGNINTQLDSLKKCEVRGSLGVLSSFSSVCVRLKGKLLLSQERAIAFIDRDQKLMEKIVKDLLHKKREAEKIWRKMAEKDGVDVLSKRSEESFSVSDWLQWIKELSCLVYANWKTMAPITYPLTESMINAWNKELYGVEEITSFIAYTVQESKK</sequence>
<reference evidence="2" key="1">
    <citation type="journal article" date="2010" name="Nature">
        <title>The Amphimedon queenslandica genome and the evolution of animal complexity.</title>
        <authorList>
            <person name="Srivastava M."/>
            <person name="Simakov O."/>
            <person name="Chapman J."/>
            <person name="Fahey B."/>
            <person name="Gauthier M.E."/>
            <person name="Mitros T."/>
            <person name="Richards G.S."/>
            <person name="Conaco C."/>
            <person name="Dacre M."/>
            <person name="Hellsten U."/>
            <person name="Larroux C."/>
            <person name="Putnam N.H."/>
            <person name="Stanke M."/>
            <person name="Adamska M."/>
            <person name="Darling A."/>
            <person name="Degnan S.M."/>
            <person name="Oakley T.H."/>
            <person name="Plachetzki D.C."/>
            <person name="Zhai Y."/>
            <person name="Adamski M."/>
            <person name="Calcino A."/>
            <person name="Cummins S.F."/>
            <person name="Goodstein D.M."/>
            <person name="Harris C."/>
            <person name="Jackson D.J."/>
            <person name="Leys S.P."/>
            <person name="Shu S."/>
            <person name="Woodcroft B.J."/>
            <person name="Vervoort M."/>
            <person name="Kosik K.S."/>
            <person name="Manning G."/>
            <person name="Degnan B.M."/>
            <person name="Rokhsar D.S."/>
        </authorList>
    </citation>
    <scope>NUCLEOTIDE SEQUENCE [LARGE SCALE GENOMIC DNA]</scope>
</reference>
<reference evidence="1" key="2">
    <citation type="submission" date="2017-05" db="UniProtKB">
        <authorList>
            <consortium name="EnsemblMetazoa"/>
        </authorList>
    </citation>
    <scope>IDENTIFICATION</scope>
</reference>
<dbReference type="Pfam" id="PF15011">
    <property type="entry name" value="CA109-like"/>
    <property type="match status" value="1"/>
</dbReference>
<proteinExistence type="predicted"/>
<dbReference type="AlphaFoldDB" id="A0A1X7VDT8"/>
<dbReference type="InParanoid" id="A0A1X7VDT8"/>
<dbReference type="KEGG" id="aqu:109580593"/>